<dbReference type="SUPFAM" id="SSF101941">
    <property type="entry name" value="NAC domain"/>
    <property type="match status" value="1"/>
</dbReference>
<dbReference type="OrthoDB" id="1921961at2759"/>
<comment type="subcellular location">
    <subcellularLocation>
        <location evidence="1">Nucleus</location>
    </subcellularLocation>
</comment>
<dbReference type="GO" id="GO:0005634">
    <property type="term" value="C:nucleus"/>
    <property type="evidence" value="ECO:0007669"/>
    <property type="project" value="UniProtKB-SubCell"/>
</dbReference>
<protein>
    <recommendedName>
        <fullName evidence="7">NAC domain-containing protein</fullName>
    </recommendedName>
</protein>
<gene>
    <name evidence="8" type="ORF">FEM48_Zijuj12G0099500</name>
</gene>
<feature type="compositionally biased region" description="Low complexity" evidence="6">
    <location>
        <begin position="272"/>
        <end position="283"/>
    </location>
</feature>
<feature type="region of interest" description="Disordered" evidence="6">
    <location>
        <begin position="1"/>
        <end position="26"/>
    </location>
</feature>
<keyword evidence="5" id="KW-0539">Nucleus</keyword>
<feature type="compositionally biased region" description="Low complexity" evidence="6">
    <location>
        <begin position="291"/>
        <end position="306"/>
    </location>
</feature>
<proteinExistence type="predicted"/>
<evidence type="ECO:0000313" key="8">
    <source>
        <dbReference type="EMBL" id="KAH7512522.1"/>
    </source>
</evidence>
<dbReference type="Gene3D" id="2.170.150.80">
    <property type="entry name" value="NAC domain"/>
    <property type="match status" value="1"/>
</dbReference>
<evidence type="ECO:0000256" key="5">
    <source>
        <dbReference type="ARBA" id="ARBA00023242"/>
    </source>
</evidence>
<feature type="domain" description="NAC" evidence="7">
    <location>
        <begin position="21"/>
        <end position="181"/>
    </location>
</feature>
<evidence type="ECO:0000256" key="2">
    <source>
        <dbReference type="ARBA" id="ARBA00023015"/>
    </source>
</evidence>
<feature type="compositionally biased region" description="Low complexity" evidence="6">
    <location>
        <begin position="351"/>
        <end position="362"/>
    </location>
</feature>
<dbReference type="PANTHER" id="PTHR31719:SF148">
    <property type="entry name" value="NAC TRANSCRIPTION FACTOR 25"/>
    <property type="match status" value="1"/>
</dbReference>
<feature type="compositionally biased region" description="Low complexity" evidence="6">
    <location>
        <begin position="1"/>
        <end position="13"/>
    </location>
</feature>
<dbReference type="PANTHER" id="PTHR31719">
    <property type="entry name" value="NAC TRANSCRIPTION FACTOR 56"/>
    <property type="match status" value="1"/>
</dbReference>
<comment type="caution">
    <text evidence="8">The sequence shown here is derived from an EMBL/GenBank/DDBJ whole genome shotgun (WGS) entry which is preliminary data.</text>
</comment>
<evidence type="ECO:0000256" key="3">
    <source>
        <dbReference type="ARBA" id="ARBA00023125"/>
    </source>
</evidence>
<keyword evidence="3" id="KW-0238">DNA-binding</keyword>
<evidence type="ECO:0000256" key="6">
    <source>
        <dbReference type="SAM" id="MobiDB-lite"/>
    </source>
</evidence>
<dbReference type="FunFam" id="2.170.150.80:FF:000005">
    <property type="entry name" value="NAC transcription factor 56"/>
    <property type="match status" value="1"/>
</dbReference>
<keyword evidence="4" id="KW-0804">Transcription</keyword>
<dbReference type="GO" id="GO:0006355">
    <property type="term" value="P:regulation of DNA-templated transcription"/>
    <property type="evidence" value="ECO:0007669"/>
    <property type="project" value="InterPro"/>
</dbReference>
<reference evidence="8" key="1">
    <citation type="journal article" date="2021" name="Front. Plant Sci.">
        <title>Chromosome-Scale Genome Assembly for Chinese Sour Jujube and Insights Into Its Genome Evolution and Domestication Signature.</title>
        <authorList>
            <person name="Shen L.-Y."/>
            <person name="Luo H."/>
            <person name="Wang X.-L."/>
            <person name="Wang X.-M."/>
            <person name="Qiu X.-J."/>
            <person name="Liu H."/>
            <person name="Zhou S.-S."/>
            <person name="Jia K.-H."/>
            <person name="Nie S."/>
            <person name="Bao Y.-T."/>
            <person name="Zhang R.-G."/>
            <person name="Yun Q.-Z."/>
            <person name="Chai Y.-H."/>
            <person name="Lu J.-Y."/>
            <person name="Li Y."/>
            <person name="Zhao S.-W."/>
            <person name="Mao J.-F."/>
            <person name="Jia S.-G."/>
            <person name="Mao Y.-M."/>
        </authorList>
    </citation>
    <scope>NUCLEOTIDE SEQUENCE</scope>
    <source>
        <strain evidence="8">AT0</strain>
        <tissue evidence="8">Leaf</tissue>
    </source>
</reference>
<keyword evidence="2" id="KW-0805">Transcription regulation</keyword>
<evidence type="ECO:0000259" key="7">
    <source>
        <dbReference type="PROSITE" id="PS51005"/>
    </source>
</evidence>
<dbReference type="Pfam" id="PF02365">
    <property type="entry name" value="NAM"/>
    <property type="match status" value="1"/>
</dbReference>
<dbReference type="InterPro" id="IPR036093">
    <property type="entry name" value="NAC_dom_sf"/>
</dbReference>
<feature type="compositionally biased region" description="Polar residues" evidence="6">
    <location>
        <begin position="328"/>
        <end position="350"/>
    </location>
</feature>
<accession>A0A978UCM9</accession>
<evidence type="ECO:0000313" key="9">
    <source>
        <dbReference type="Proteomes" id="UP000813462"/>
    </source>
</evidence>
<dbReference type="InterPro" id="IPR003441">
    <property type="entry name" value="NAC-dom"/>
</dbReference>
<feature type="region of interest" description="Disordered" evidence="6">
    <location>
        <begin position="272"/>
        <end position="306"/>
    </location>
</feature>
<evidence type="ECO:0000256" key="1">
    <source>
        <dbReference type="ARBA" id="ARBA00004123"/>
    </source>
</evidence>
<dbReference type="EMBL" id="JAEACU010000012">
    <property type="protein sequence ID" value="KAH7512522.1"/>
    <property type="molecule type" value="Genomic_DNA"/>
</dbReference>
<dbReference type="GO" id="GO:0043565">
    <property type="term" value="F:sequence-specific DNA binding"/>
    <property type="evidence" value="ECO:0007669"/>
    <property type="project" value="UniProtKB-ARBA"/>
</dbReference>
<dbReference type="PROSITE" id="PS51005">
    <property type="entry name" value="NAC"/>
    <property type="match status" value="1"/>
</dbReference>
<name>A0A978UCM9_ZIZJJ</name>
<dbReference type="GO" id="GO:0048316">
    <property type="term" value="P:seed development"/>
    <property type="evidence" value="ECO:0007669"/>
    <property type="project" value="UniProtKB-ARBA"/>
</dbReference>
<evidence type="ECO:0000256" key="4">
    <source>
        <dbReference type="ARBA" id="ARBA00023163"/>
    </source>
</evidence>
<sequence length="415" mass="45815">MESTDSSTTGSQQHQHHQPNLPPGFRFHPTDEELVIHYLKKKATSAPLPVAIIAEVDLYKFDPWELPAKATFGEQEWYFFSPRDRKYPNGARPNRAATSGYWKATGTDKPVLASGGTQKVGVKKALVFYGGKPPKGIKTNWIMHEYRLAETKVCNKPPGFDLGKKNSLRLDDWVLCRIYKKNNAHRSMDPEREDSMDDMMGPIPQSISMGPCLHHQHQLQHHHHHHQNLKFQLPKAATTTATAAATSSSFGALIENDHNFFEGMLNNDSTMSQQFVSSSTTSTQPPPPELNPNNNNSIISPTNNTFSLKRALPPGLYWNDVDEDEAGPSTSKRLQFDNTTDGNNAVLRSSTTTTTTTTTTDGNGNGNGNGPTSIAALLGQLPQTPPLHQQAMLGSLGDGLFRAPPYQLPGMNWYS</sequence>
<dbReference type="Proteomes" id="UP000813462">
    <property type="component" value="Unassembled WGS sequence"/>
</dbReference>
<organism evidence="8 9">
    <name type="scientific">Ziziphus jujuba var. spinosa</name>
    <dbReference type="NCBI Taxonomy" id="714518"/>
    <lineage>
        <taxon>Eukaryota</taxon>
        <taxon>Viridiplantae</taxon>
        <taxon>Streptophyta</taxon>
        <taxon>Embryophyta</taxon>
        <taxon>Tracheophyta</taxon>
        <taxon>Spermatophyta</taxon>
        <taxon>Magnoliopsida</taxon>
        <taxon>eudicotyledons</taxon>
        <taxon>Gunneridae</taxon>
        <taxon>Pentapetalae</taxon>
        <taxon>rosids</taxon>
        <taxon>fabids</taxon>
        <taxon>Rosales</taxon>
        <taxon>Rhamnaceae</taxon>
        <taxon>Paliureae</taxon>
        <taxon>Ziziphus</taxon>
    </lineage>
</organism>
<dbReference type="AlphaFoldDB" id="A0A978UCM9"/>
<feature type="region of interest" description="Disordered" evidence="6">
    <location>
        <begin position="319"/>
        <end position="372"/>
    </location>
</feature>